<evidence type="ECO:0000313" key="5">
    <source>
        <dbReference type="Proteomes" id="UP000541610"/>
    </source>
</evidence>
<reference evidence="4 5" key="1">
    <citation type="submission" date="2020-04" db="EMBL/GenBank/DDBJ databases">
        <title>Perkinsus olseni comparative genomics.</title>
        <authorList>
            <person name="Bogema D.R."/>
        </authorList>
    </citation>
    <scope>NUCLEOTIDE SEQUENCE [LARGE SCALE GENOMIC DNA]</scope>
    <source>
        <strain evidence="4">00978-12</strain>
    </source>
</reference>
<dbReference type="PANTHER" id="PTHR31157">
    <property type="entry name" value="SCP DOMAIN-CONTAINING PROTEIN"/>
    <property type="match status" value="1"/>
</dbReference>
<dbReference type="SUPFAM" id="SSF55797">
    <property type="entry name" value="PR-1-like"/>
    <property type="match status" value="1"/>
</dbReference>
<dbReference type="InterPro" id="IPR035940">
    <property type="entry name" value="CAP_sf"/>
</dbReference>
<organism evidence="4 5">
    <name type="scientific">Perkinsus olseni</name>
    <name type="common">Perkinsus atlanticus</name>
    <dbReference type="NCBI Taxonomy" id="32597"/>
    <lineage>
        <taxon>Eukaryota</taxon>
        <taxon>Sar</taxon>
        <taxon>Alveolata</taxon>
        <taxon>Perkinsozoa</taxon>
        <taxon>Perkinsea</taxon>
        <taxon>Perkinsida</taxon>
        <taxon>Perkinsidae</taxon>
        <taxon>Perkinsus</taxon>
    </lineage>
</organism>
<dbReference type="InterPro" id="IPR014044">
    <property type="entry name" value="CAP_dom"/>
</dbReference>
<dbReference type="AlphaFoldDB" id="A0A7J6PJQ8"/>
<feature type="transmembrane region" description="Helical" evidence="2">
    <location>
        <begin position="133"/>
        <end position="157"/>
    </location>
</feature>
<feature type="region of interest" description="Disordered" evidence="1">
    <location>
        <begin position="1"/>
        <end position="67"/>
    </location>
</feature>
<evidence type="ECO:0000259" key="3">
    <source>
        <dbReference type="Pfam" id="PF00188"/>
    </source>
</evidence>
<evidence type="ECO:0000256" key="1">
    <source>
        <dbReference type="SAM" id="MobiDB-lite"/>
    </source>
</evidence>
<dbReference type="EMBL" id="JABANP010000015">
    <property type="protein sequence ID" value="KAF4695966.1"/>
    <property type="molecule type" value="Genomic_DNA"/>
</dbReference>
<dbReference type="Gene3D" id="3.40.33.10">
    <property type="entry name" value="CAP"/>
    <property type="match status" value="1"/>
</dbReference>
<dbReference type="InterPro" id="IPR036339">
    <property type="entry name" value="PUB-like_dom_sf"/>
</dbReference>
<dbReference type="Proteomes" id="UP000541610">
    <property type="component" value="Unassembled WGS sequence"/>
</dbReference>
<keyword evidence="2" id="KW-0812">Transmembrane</keyword>
<feature type="transmembrane region" description="Helical" evidence="2">
    <location>
        <begin position="213"/>
        <end position="238"/>
    </location>
</feature>
<accession>A0A7J6PJQ8</accession>
<feature type="compositionally biased region" description="Low complexity" evidence="1">
    <location>
        <begin position="20"/>
        <end position="29"/>
    </location>
</feature>
<feature type="domain" description="SCP" evidence="3">
    <location>
        <begin position="516"/>
        <end position="629"/>
    </location>
</feature>
<dbReference type="Pfam" id="PF00188">
    <property type="entry name" value="CAP"/>
    <property type="match status" value="1"/>
</dbReference>
<feature type="compositionally biased region" description="Polar residues" evidence="1">
    <location>
        <begin position="7"/>
        <end position="19"/>
    </location>
</feature>
<dbReference type="CDD" id="cd09212">
    <property type="entry name" value="PUB"/>
    <property type="match status" value="1"/>
</dbReference>
<dbReference type="PANTHER" id="PTHR31157:SF30">
    <property type="entry name" value="SCP DOMAIN-CONTAINING PROTEIN"/>
    <property type="match status" value="1"/>
</dbReference>
<name>A0A7J6PJQ8_PEROL</name>
<comment type="caution">
    <text evidence="4">The sequence shown here is derived from an EMBL/GenBank/DDBJ whole genome shotgun (WGS) entry which is preliminary data.</text>
</comment>
<dbReference type="SUPFAM" id="SSF143503">
    <property type="entry name" value="PUG domain-like"/>
    <property type="match status" value="1"/>
</dbReference>
<dbReference type="OrthoDB" id="568194at2759"/>
<evidence type="ECO:0000256" key="2">
    <source>
        <dbReference type="SAM" id="Phobius"/>
    </source>
</evidence>
<feature type="compositionally biased region" description="Basic and acidic residues" evidence="1">
    <location>
        <begin position="41"/>
        <end position="53"/>
    </location>
</feature>
<sequence length="636" mass="69428">MRLNDRPNPTATVNLSGKPQQQQQQQQSQPRTGSNWPRGRTVRDRRFEKRGEQCRSQPVGNGLRQKLPDADVRFGPPSFASNTSQSLIGGAVGVLGRFQGVRGVGQYFKADPETVLAMSVVTMITNVSLSTPVAVFMSGSMIMICGMTGVPLLIIIFQRYFGVSDPNSRYYAPALGAPVPGPEEAKPLEFAPLVSAYSYSLAPMPLATLASLLLGNFSFLAGAGASIAYLNVLLSSFIDSYLSELKLMFSTLREATIREEVASVQKESSTAEVDIERVLERLTERASQAQNSMAPIDLTLSEDPPEAEDPWQTDVEVLTAMMSIEDLLQRSFACKTLATVVRNIVLHAPQNSKYRTLKLSNPKVARLYDLVGGLLLRLGFEKDDKNGATLQWSRQAPDRRLIEAHTLLENIISSPEEWIGPRYTPSGKLTREAVAELTEQRLKKLGRGGGWGSGVIYSNKNGRGKIHGIEDLEVDSGATHFADDYLRMIHGPAPAGSLPELTQRYSAVEYLGRKILDLCNAARHENGKLRRLQWHDGVAAVARAHAEKMASGEAPFSHDGFDARCRQLPIAYQSAGENLAYSRGVADGAATTVNGWMNSPGHRKNLLTPGFSHCGIGCAYGRDGSLWVTQLLVSAR</sequence>
<gene>
    <name evidence="4" type="ORF">FOZ60_002664</name>
</gene>
<keyword evidence="2" id="KW-0472">Membrane</keyword>
<protein>
    <recommendedName>
        <fullName evidence="3">SCP domain-containing protein</fullName>
    </recommendedName>
</protein>
<keyword evidence="2" id="KW-1133">Transmembrane helix</keyword>
<evidence type="ECO:0000313" key="4">
    <source>
        <dbReference type="EMBL" id="KAF4695966.1"/>
    </source>
</evidence>
<proteinExistence type="predicted"/>
<dbReference type="CDD" id="cd05379">
    <property type="entry name" value="CAP_bacterial"/>
    <property type="match status" value="1"/>
</dbReference>
<dbReference type="Gene3D" id="1.20.58.2190">
    <property type="match status" value="1"/>
</dbReference>